<accession>X0ULQ6</accession>
<dbReference type="SUPFAM" id="SSF56176">
    <property type="entry name" value="FAD-binding/transporter-associated domain-like"/>
    <property type="match status" value="1"/>
</dbReference>
<gene>
    <name evidence="3" type="ORF">S01H1_46286</name>
</gene>
<feature type="non-terminal residue" evidence="3">
    <location>
        <position position="1"/>
    </location>
</feature>
<dbReference type="AlphaFoldDB" id="X0ULQ6"/>
<dbReference type="InterPro" id="IPR016166">
    <property type="entry name" value="FAD-bd_PCMH"/>
</dbReference>
<evidence type="ECO:0000313" key="3">
    <source>
        <dbReference type="EMBL" id="GAG06729.1"/>
    </source>
</evidence>
<dbReference type="Pfam" id="PF01565">
    <property type="entry name" value="FAD_binding_4"/>
    <property type="match status" value="1"/>
</dbReference>
<comment type="caution">
    <text evidence="3">The sequence shown here is derived from an EMBL/GenBank/DDBJ whole genome shotgun (WGS) entry which is preliminary data.</text>
</comment>
<dbReference type="PROSITE" id="PS51387">
    <property type="entry name" value="FAD_PCMH"/>
    <property type="match status" value="1"/>
</dbReference>
<dbReference type="PANTHER" id="PTHR43762:SF1">
    <property type="entry name" value="D-ARABINONO-1,4-LACTONE OXIDASE"/>
    <property type="match status" value="1"/>
</dbReference>
<feature type="domain" description="FAD-binding PCMH-type" evidence="2">
    <location>
        <begin position="1"/>
        <end position="124"/>
    </location>
</feature>
<dbReference type="GO" id="GO:0016020">
    <property type="term" value="C:membrane"/>
    <property type="evidence" value="ECO:0007669"/>
    <property type="project" value="InterPro"/>
</dbReference>
<evidence type="ECO:0000259" key="2">
    <source>
        <dbReference type="PROSITE" id="PS51387"/>
    </source>
</evidence>
<feature type="non-terminal residue" evidence="3">
    <location>
        <position position="263"/>
    </location>
</feature>
<sequence length="263" mass="30176">DGYLIRTDKLDKILEIDFAHNRVRVEAGKKLKHFFRELADYGLALSNQGFITDQSIAGALATGTHGSGHTGILSDYIYSIELIDGNGNYHIISPESNPEWLPFARLHLGGLGIVYALTIECEPLFILEHTKKTITWDEFIQHYKTYFFDNDFCMVMGHPEKESVLLYVWNKTEKKESQDLFTVIKERILKNRLIDRVAVHIAHNYPFLASCCFDYYFGIAAHKQQYQQSYKSLSPFTDLISIAHFKEAEVAVPIDLFPQAFNT</sequence>
<dbReference type="InterPro" id="IPR007173">
    <property type="entry name" value="ALO_C"/>
</dbReference>
<dbReference type="InterPro" id="IPR016169">
    <property type="entry name" value="FAD-bd_PCMH_sub2"/>
</dbReference>
<dbReference type="InterPro" id="IPR010031">
    <property type="entry name" value="FAD_lactone_oxidase-like"/>
</dbReference>
<dbReference type="InterPro" id="IPR006094">
    <property type="entry name" value="Oxid_FAD_bind_N"/>
</dbReference>
<dbReference type="GO" id="GO:0003885">
    <property type="term" value="F:D-arabinono-1,4-lactone oxidase activity"/>
    <property type="evidence" value="ECO:0007669"/>
    <property type="project" value="InterPro"/>
</dbReference>
<dbReference type="PANTHER" id="PTHR43762">
    <property type="entry name" value="L-GULONOLACTONE OXIDASE"/>
    <property type="match status" value="1"/>
</dbReference>
<dbReference type="Gene3D" id="3.30.465.10">
    <property type="match status" value="1"/>
</dbReference>
<keyword evidence="1" id="KW-0560">Oxidoreductase</keyword>
<proteinExistence type="predicted"/>
<organism evidence="3">
    <name type="scientific">marine sediment metagenome</name>
    <dbReference type="NCBI Taxonomy" id="412755"/>
    <lineage>
        <taxon>unclassified sequences</taxon>
        <taxon>metagenomes</taxon>
        <taxon>ecological metagenomes</taxon>
    </lineage>
</organism>
<evidence type="ECO:0000256" key="1">
    <source>
        <dbReference type="ARBA" id="ARBA00023002"/>
    </source>
</evidence>
<dbReference type="Pfam" id="PF04030">
    <property type="entry name" value="ALO"/>
    <property type="match status" value="1"/>
</dbReference>
<dbReference type="EMBL" id="BARS01029634">
    <property type="protein sequence ID" value="GAG06729.1"/>
    <property type="molecule type" value="Genomic_DNA"/>
</dbReference>
<name>X0ULQ6_9ZZZZ</name>
<protein>
    <recommendedName>
        <fullName evidence="2">FAD-binding PCMH-type domain-containing protein</fullName>
    </recommendedName>
</protein>
<reference evidence="3" key="1">
    <citation type="journal article" date="2014" name="Front. Microbiol.">
        <title>High frequency of phylogenetically diverse reductive dehalogenase-homologous genes in deep subseafloor sedimentary metagenomes.</title>
        <authorList>
            <person name="Kawai M."/>
            <person name="Futagami T."/>
            <person name="Toyoda A."/>
            <person name="Takaki Y."/>
            <person name="Nishi S."/>
            <person name="Hori S."/>
            <person name="Arai W."/>
            <person name="Tsubouchi T."/>
            <person name="Morono Y."/>
            <person name="Uchiyama I."/>
            <person name="Ito T."/>
            <person name="Fujiyama A."/>
            <person name="Inagaki F."/>
            <person name="Takami H."/>
        </authorList>
    </citation>
    <scope>NUCLEOTIDE SEQUENCE</scope>
    <source>
        <strain evidence="3">Expedition CK06-06</strain>
    </source>
</reference>
<dbReference type="GO" id="GO:0071949">
    <property type="term" value="F:FAD binding"/>
    <property type="evidence" value="ECO:0007669"/>
    <property type="project" value="InterPro"/>
</dbReference>
<dbReference type="InterPro" id="IPR036318">
    <property type="entry name" value="FAD-bd_PCMH-like_sf"/>
</dbReference>